<name>G8YPE3_PICSO</name>
<keyword evidence="5" id="KW-0472">Membrane</keyword>
<evidence type="ECO:0000256" key="4">
    <source>
        <dbReference type="ARBA" id="ARBA00022989"/>
    </source>
</evidence>
<dbReference type="InterPro" id="IPR007248">
    <property type="entry name" value="Mpv17_PMP22"/>
</dbReference>
<dbReference type="GO" id="GO:0016020">
    <property type="term" value="C:membrane"/>
    <property type="evidence" value="ECO:0007669"/>
    <property type="project" value="UniProtKB-SubCell"/>
</dbReference>
<keyword evidence="4" id="KW-1133">Transmembrane helix</keyword>
<reference evidence="9" key="1">
    <citation type="submission" date="2011-10" db="EMBL/GenBank/DDBJ databases">
        <authorList>
            <person name="Genoscope - CEA"/>
        </authorList>
    </citation>
    <scope>NUCLEOTIDE SEQUENCE</scope>
</reference>
<evidence type="ECO:0000256" key="2">
    <source>
        <dbReference type="ARBA" id="ARBA00006824"/>
    </source>
</evidence>
<dbReference type="PANTHER" id="PTHR11266">
    <property type="entry name" value="PEROXISOMAL MEMBRANE PROTEIN 2, PXMP2 MPV17"/>
    <property type="match status" value="1"/>
</dbReference>
<evidence type="ECO:0000313" key="8">
    <source>
        <dbReference type="EMBL" id="CCE78528.1"/>
    </source>
</evidence>
<proteinExistence type="inferred from homology"/>
<dbReference type="EMBL" id="FO082057">
    <property type="protein sequence ID" value="CCE78528.1"/>
    <property type="molecule type" value="Genomic_DNA"/>
</dbReference>
<dbReference type="Proteomes" id="UP000005222">
    <property type="component" value="Chromosome D"/>
</dbReference>
<evidence type="ECO:0000256" key="3">
    <source>
        <dbReference type="ARBA" id="ARBA00022692"/>
    </source>
</evidence>
<sequence>MGIFRKYNRLLQEHPFKTNMVSSGIFFFIGDCIAQKYFADDKQKEEFKQKGLDLQRSARAITYGSFFFAPVGVMWYGRALPKVKNPFLSEHSRQTWSYTMRHGADSFYRTIVDQLIAPGFIWIPMYNTVHTFLSFPEHPVEEVRDRLQKNWWKILSTSWCVWPTFQLLNLFFVPPHIRTASSNLISIFWNCFLSSNFNKKHHIAGTEALIEPLTKDRITSKTD</sequence>
<dbReference type="OMA" id="NLYFIPV"/>
<dbReference type="Proteomes" id="UP000005222">
    <property type="component" value="Chromosome C"/>
</dbReference>
<evidence type="ECO:0000256" key="6">
    <source>
        <dbReference type="ARBA" id="ARBA00039302"/>
    </source>
</evidence>
<organism evidence="9 10">
    <name type="scientific">Pichia sorbitophila (strain ATCC MYA-4447 / BCRC 22081 / CBS 7064 / NBRC 10061 / NRRL Y-12695)</name>
    <name type="common">Hybrid yeast</name>
    <dbReference type="NCBI Taxonomy" id="559304"/>
    <lineage>
        <taxon>Eukaryota</taxon>
        <taxon>Fungi</taxon>
        <taxon>Dikarya</taxon>
        <taxon>Ascomycota</taxon>
        <taxon>Saccharomycotina</taxon>
        <taxon>Pichiomycetes</taxon>
        <taxon>Debaryomycetaceae</taxon>
        <taxon>Millerozyma</taxon>
    </lineage>
</organism>
<dbReference type="PANTHER" id="PTHR11266:SF17">
    <property type="entry name" value="PROTEIN MPV17"/>
    <property type="match status" value="1"/>
</dbReference>
<dbReference type="STRING" id="559304.G8YPE3"/>
<dbReference type="EMBL" id="FO082056">
    <property type="protein sequence ID" value="CCE79114.1"/>
    <property type="molecule type" value="Genomic_DNA"/>
</dbReference>
<reference evidence="10" key="2">
    <citation type="journal article" date="2012" name="G3 (Bethesda)">
        <title>Pichia sorbitophila, an interspecies yeast hybrid reveals early steps of genome resolution following polyploidization.</title>
        <authorList>
            <person name="Leh Louis V."/>
            <person name="Despons L."/>
            <person name="Friedrich A."/>
            <person name="Martin T."/>
            <person name="Durrens P."/>
            <person name="Casaregola S."/>
            <person name="Neuveglise C."/>
            <person name="Fairhead C."/>
            <person name="Marck C."/>
            <person name="Cruz J.A."/>
            <person name="Straub M.L."/>
            <person name="Kugler V."/>
            <person name="Sacerdot C."/>
            <person name="Uzunov Z."/>
            <person name="Thierry A."/>
            <person name="Weiss S."/>
            <person name="Bleykasten C."/>
            <person name="De Montigny J."/>
            <person name="Jacques N."/>
            <person name="Jung P."/>
            <person name="Lemaire M."/>
            <person name="Mallet S."/>
            <person name="Morel G."/>
            <person name="Richard G.F."/>
            <person name="Sarkar A."/>
            <person name="Savel G."/>
            <person name="Schacherer J."/>
            <person name="Seret M.L."/>
            <person name="Talla E."/>
            <person name="Samson G."/>
            <person name="Jubin C."/>
            <person name="Poulain J."/>
            <person name="Vacherie B."/>
            <person name="Barbe V."/>
            <person name="Pelletier E."/>
            <person name="Sherman D.J."/>
            <person name="Westhof E."/>
            <person name="Weissenbach J."/>
            <person name="Baret P.V."/>
            <person name="Wincker P."/>
            <person name="Gaillardin C."/>
            <person name="Dujon B."/>
            <person name="Souciet J.L."/>
        </authorList>
    </citation>
    <scope>NUCLEOTIDE SEQUENCE [LARGE SCALE GENOMIC DNA]</scope>
    <source>
        <strain evidence="10">ATCC MYA-4447 / BCRC 22081 / CBS 7064 / NBRC 10061 / NRRL Y-12695</strain>
    </source>
</reference>
<dbReference type="GO" id="GO:0005739">
    <property type="term" value="C:mitochondrion"/>
    <property type="evidence" value="ECO:0007669"/>
    <property type="project" value="TreeGrafter"/>
</dbReference>
<dbReference type="HOGENOM" id="CLU_049109_8_1_1"/>
<dbReference type="OrthoDB" id="430207at2759"/>
<evidence type="ECO:0000256" key="7">
    <source>
        <dbReference type="RuleBase" id="RU363053"/>
    </source>
</evidence>
<comment type="similarity">
    <text evidence="2 7">Belongs to the peroxisomal membrane protein PXMP2/4 family.</text>
</comment>
<dbReference type="AlphaFoldDB" id="G8YPE3"/>
<keyword evidence="3" id="KW-0812">Transmembrane</keyword>
<gene>
    <name evidence="9" type="primary">Piso0_001154</name>
    <name evidence="8" type="ORF">GNLVRS01_PISO0C12080g</name>
    <name evidence="9" type="ORF">GNLVRS01_PISO0D12147g</name>
</gene>
<evidence type="ECO:0000256" key="1">
    <source>
        <dbReference type="ARBA" id="ARBA00004141"/>
    </source>
</evidence>
<evidence type="ECO:0000313" key="10">
    <source>
        <dbReference type="Proteomes" id="UP000005222"/>
    </source>
</evidence>
<protein>
    <recommendedName>
        <fullName evidence="6">Protein SYM1</fullName>
    </recommendedName>
</protein>
<evidence type="ECO:0000256" key="5">
    <source>
        <dbReference type="ARBA" id="ARBA00023136"/>
    </source>
</evidence>
<accession>G8YPE3</accession>
<dbReference type="Pfam" id="PF04117">
    <property type="entry name" value="Mpv17_PMP22"/>
    <property type="match status" value="1"/>
</dbReference>
<dbReference type="InParanoid" id="G8YPE3"/>
<keyword evidence="10" id="KW-1185">Reference proteome</keyword>
<dbReference type="eggNOG" id="KOG1944">
    <property type="taxonomic scope" value="Eukaryota"/>
</dbReference>
<evidence type="ECO:0000313" key="9">
    <source>
        <dbReference type="EMBL" id="CCE79114.1"/>
    </source>
</evidence>
<comment type="subcellular location">
    <subcellularLocation>
        <location evidence="1">Membrane</location>
        <topology evidence="1">Multi-pass membrane protein</topology>
    </subcellularLocation>
</comment>